<dbReference type="EMBL" id="QZAB01000199">
    <property type="protein sequence ID" value="RQD88367.1"/>
    <property type="molecule type" value="Genomic_DNA"/>
</dbReference>
<proteinExistence type="predicted"/>
<gene>
    <name evidence="3" type="ORF">D5R95_02935</name>
</gene>
<feature type="compositionally biased region" description="Polar residues" evidence="2">
    <location>
        <begin position="194"/>
        <end position="210"/>
    </location>
</feature>
<dbReference type="AlphaFoldDB" id="A0A424Z2E3"/>
<evidence type="ECO:0000313" key="3">
    <source>
        <dbReference type="EMBL" id="RQD88367.1"/>
    </source>
</evidence>
<dbReference type="RefSeq" id="WP_259133597.1">
    <property type="nucleotide sequence ID" value="NZ_JANUCS010000003.1"/>
</dbReference>
<feature type="coiled-coil region" evidence="1">
    <location>
        <begin position="10"/>
        <end position="73"/>
    </location>
</feature>
<evidence type="ECO:0000256" key="2">
    <source>
        <dbReference type="SAM" id="MobiDB-lite"/>
    </source>
</evidence>
<feature type="region of interest" description="Disordered" evidence="2">
    <location>
        <begin position="194"/>
        <end position="213"/>
    </location>
</feature>
<reference evidence="3 4" key="1">
    <citation type="submission" date="2018-08" db="EMBL/GenBank/DDBJ databases">
        <title>The metabolism and importance of syntrophic acetate oxidation coupled to methane or sulfide production in haloalkaline environments.</title>
        <authorList>
            <person name="Timmers P.H.A."/>
            <person name="Vavourakis C.D."/>
            <person name="Sorokin D.Y."/>
            <person name="Sinninghe Damste J.S."/>
            <person name="Muyzer G."/>
            <person name="Stams A.J.M."/>
            <person name="Plugge C.M."/>
        </authorList>
    </citation>
    <scope>NUCLEOTIDE SEQUENCE [LARGE SCALE GENOMIC DNA]</scope>
    <source>
        <strain evidence="3">MSAO_Arc3</strain>
    </source>
</reference>
<feature type="region of interest" description="Disordered" evidence="2">
    <location>
        <begin position="233"/>
        <end position="253"/>
    </location>
</feature>
<organism evidence="3 4">
    <name type="scientific">Methanosalsum natronophilum</name>
    <dbReference type="NCBI Taxonomy" id="768733"/>
    <lineage>
        <taxon>Archaea</taxon>
        <taxon>Methanobacteriati</taxon>
        <taxon>Methanobacteriota</taxon>
        <taxon>Stenosarchaea group</taxon>
        <taxon>Methanomicrobia</taxon>
        <taxon>Methanosarcinales</taxon>
        <taxon>Methanosarcinaceae</taxon>
        <taxon>Methanosalsum</taxon>
    </lineage>
</organism>
<protein>
    <submittedName>
        <fullName evidence="3">Uncharacterized protein</fullName>
    </submittedName>
</protein>
<comment type="caution">
    <text evidence="3">The sequence shown here is derived from an EMBL/GenBank/DDBJ whole genome shotgun (WGS) entry which is preliminary data.</text>
</comment>
<name>A0A424Z2E3_9EURY</name>
<keyword evidence="1" id="KW-0175">Coiled coil</keyword>
<accession>A0A424Z2E3</accession>
<evidence type="ECO:0000313" key="4">
    <source>
        <dbReference type="Proteomes" id="UP000284763"/>
    </source>
</evidence>
<dbReference type="Proteomes" id="UP000284763">
    <property type="component" value="Unassembled WGS sequence"/>
</dbReference>
<sequence>MSNDSRDLIIERLERKLLQKNQDIEDMKSELKQSIISELPTNSKNNDVFDSRLSELELKVKNLSTNLNGVMNELLDQKSMINSLKDTISKSNIEEKKNNYIKSNESCFQSDSFDNLNQTMGKSEDISGVDTSIEKNSYNEADILDSNSSFKSKNARFIHDLDFDRETNDFHIKDEEKLNSGEYIVAESCDNSDLINNQPKEKTSTNSMNEPSEYIIADDDAKRKRKSNLDYETVENREGEDAVITTTRKRTND</sequence>
<evidence type="ECO:0000256" key="1">
    <source>
        <dbReference type="SAM" id="Coils"/>
    </source>
</evidence>